<sequence>MLQSSLRLGRLSPRLSSAVGPNNVRNLHHSLHHSLPSSLRPFSSLPAPAIGSPIKSSIASITDKSQFDESNAYTSDLLKELNSKLDSVRKGGGDAAVERLRGRGKFLPRERIDMLLDPGSAFLELSPLAGEDLYGSISVPSGGVVTGIGSINNTLCMIVANDPTVKGGTYFPITVKKHLRAQTIAAENKLPCIYLVDSGGAFLPMQSEVFPDVDHFGRIFYNQANMSAAGISQVAVVLGSCTAGGAYVPAMSDETVIVKGNGTIFLAGPPLVKAATGEVVTSEELGGGEVHSKISGVTDHLVENEKDALMVTRDIVGNLNVENGRLASHFTVQEKDAVKIDYEEPLYPPSELRGVIPVDPKKPFDVRKIIARVVDGSRFHEFKSEYGTTLVTGFASIKGQRVGIIANNGILFSEASLKGSHFVELCCQRKIPIVFLQNITGFMVGKRFEHEGIAKNGAKLVMAVATAKVPKITVIVGNSFGAGNYGMVGRAYSPRFLFQWPNAKTAVMGGEQAAGVLATVKRDAIERGGGEWSEEEEAAFKQPTIDKFEKESSAYFSTARIWDDGIIDPADTREVLSLSLTAAMQEVGDTRHGVFRM</sequence>
<dbReference type="InterPro" id="IPR045190">
    <property type="entry name" value="MCCB/AccD1-like"/>
</dbReference>
<evidence type="ECO:0000256" key="1">
    <source>
        <dbReference type="ARBA" id="ARBA00006102"/>
    </source>
</evidence>
<name>A0A9W7EPA4_9STRA</name>
<dbReference type="GO" id="GO:0005739">
    <property type="term" value="C:mitochondrion"/>
    <property type="evidence" value="ECO:0007669"/>
    <property type="project" value="TreeGrafter"/>
</dbReference>
<dbReference type="Proteomes" id="UP001165160">
    <property type="component" value="Unassembled WGS sequence"/>
</dbReference>
<evidence type="ECO:0000313" key="10">
    <source>
        <dbReference type="Proteomes" id="UP001165160"/>
    </source>
</evidence>
<comment type="caution">
    <text evidence="9">The sequence shown here is derived from an EMBL/GenBank/DDBJ whole genome shotgun (WGS) entry which is preliminary data.</text>
</comment>
<evidence type="ECO:0000256" key="4">
    <source>
        <dbReference type="ARBA" id="ARBA00031237"/>
    </source>
</evidence>
<dbReference type="InterPro" id="IPR034733">
    <property type="entry name" value="AcCoA_carboxyl_beta"/>
</dbReference>
<evidence type="ECO:0000256" key="2">
    <source>
        <dbReference type="ARBA" id="ARBA00025711"/>
    </source>
</evidence>
<dbReference type="FunFam" id="3.90.226.10:FF:000046">
    <property type="entry name" value="Geranyl-CoA carboxylase beta subunit"/>
    <property type="match status" value="1"/>
</dbReference>
<dbReference type="InterPro" id="IPR029045">
    <property type="entry name" value="ClpP/crotonase-like_dom_sf"/>
</dbReference>
<dbReference type="EC" id="6.4.1.4" evidence="3"/>
<dbReference type="PANTHER" id="PTHR22855:SF13">
    <property type="entry name" value="METHYLCROTONOYL-COA CARBOXYLASE BETA CHAIN, MITOCHONDRIAL"/>
    <property type="match status" value="1"/>
</dbReference>
<evidence type="ECO:0000259" key="8">
    <source>
        <dbReference type="PROSITE" id="PS50989"/>
    </source>
</evidence>
<dbReference type="InterPro" id="IPR011762">
    <property type="entry name" value="COA_CT_N"/>
</dbReference>
<dbReference type="Pfam" id="PF01039">
    <property type="entry name" value="Carboxyl_trans"/>
    <property type="match status" value="1"/>
</dbReference>
<proteinExistence type="inferred from homology"/>
<feature type="domain" description="CoA carboxyltransferase C-terminal" evidence="8">
    <location>
        <begin position="344"/>
        <end position="586"/>
    </location>
</feature>
<organism evidence="9 10">
    <name type="scientific">Triparma verrucosa</name>
    <dbReference type="NCBI Taxonomy" id="1606542"/>
    <lineage>
        <taxon>Eukaryota</taxon>
        <taxon>Sar</taxon>
        <taxon>Stramenopiles</taxon>
        <taxon>Ochrophyta</taxon>
        <taxon>Bolidophyceae</taxon>
        <taxon>Parmales</taxon>
        <taxon>Triparmaceae</taxon>
        <taxon>Triparma</taxon>
    </lineage>
</organism>
<dbReference type="GO" id="GO:1905202">
    <property type="term" value="C:methylcrotonoyl-CoA carboxylase complex"/>
    <property type="evidence" value="ECO:0007669"/>
    <property type="project" value="TreeGrafter"/>
</dbReference>
<dbReference type="GO" id="GO:0006552">
    <property type="term" value="P:L-leucine catabolic process"/>
    <property type="evidence" value="ECO:0007669"/>
    <property type="project" value="TreeGrafter"/>
</dbReference>
<evidence type="ECO:0000256" key="3">
    <source>
        <dbReference type="ARBA" id="ARBA00026116"/>
    </source>
</evidence>
<comment type="similarity">
    <text evidence="1">Belongs to the AccD/PCCB family.</text>
</comment>
<evidence type="ECO:0000313" key="9">
    <source>
        <dbReference type="EMBL" id="GMH85040.1"/>
    </source>
</evidence>
<keyword evidence="10" id="KW-1185">Reference proteome</keyword>
<comment type="catalytic activity">
    <reaction evidence="6">
        <text>3-methylbut-2-enoyl-CoA + hydrogencarbonate + ATP = 3-methyl-(2E)-glutaconyl-CoA + ADP + phosphate + H(+)</text>
        <dbReference type="Rhea" id="RHEA:13589"/>
        <dbReference type="ChEBI" id="CHEBI:15378"/>
        <dbReference type="ChEBI" id="CHEBI:17544"/>
        <dbReference type="ChEBI" id="CHEBI:30616"/>
        <dbReference type="ChEBI" id="CHEBI:43474"/>
        <dbReference type="ChEBI" id="CHEBI:57344"/>
        <dbReference type="ChEBI" id="CHEBI:57346"/>
        <dbReference type="ChEBI" id="CHEBI:456216"/>
        <dbReference type="EC" id="6.4.1.4"/>
    </reaction>
</comment>
<dbReference type="PROSITE" id="PS50980">
    <property type="entry name" value="COA_CT_NTER"/>
    <property type="match status" value="1"/>
</dbReference>
<dbReference type="PROSITE" id="PS50989">
    <property type="entry name" value="COA_CT_CTER"/>
    <property type="match status" value="1"/>
</dbReference>
<dbReference type="SUPFAM" id="SSF52096">
    <property type="entry name" value="ClpP/crotonase"/>
    <property type="match status" value="2"/>
</dbReference>
<dbReference type="GO" id="GO:0004485">
    <property type="term" value="F:methylcrotonoyl-CoA carboxylase activity"/>
    <property type="evidence" value="ECO:0007669"/>
    <property type="project" value="UniProtKB-EC"/>
</dbReference>
<dbReference type="Gene3D" id="3.90.226.10">
    <property type="entry name" value="2-enoyl-CoA Hydratase, Chain A, domain 1"/>
    <property type="match status" value="2"/>
</dbReference>
<evidence type="ECO:0000256" key="5">
    <source>
        <dbReference type="ARBA" id="ARBA00031404"/>
    </source>
</evidence>
<dbReference type="FunFam" id="3.90.226.10:FF:000004">
    <property type="entry name" value="Methylcrotonoyl-CoA carboxylase beta chain"/>
    <property type="match status" value="1"/>
</dbReference>
<dbReference type="EMBL" id="BRXX01000044">
    <property type="protein sequence ID" value="GMH85040.1"/>
    <property type="molecule type" value="Genomic_DNA"/>
</dbReference>
<feature type="domain" description="CoA carboxyltransferase N-terminal" evidence="7">
    <location>
        <begin position="74"/>
        <end position="331"/>
    </location>
</feature>
<comment type="pathway">
    <text evidence="2">Amino-acid degradation; L-leucine degradation; (S)-3-hydroxy-3-methylglutaryl-CoA from 3-isovaleryl-CoA: step 2/3.</text>
</comment>
<protein>
    <recommendedName>
        <fullName evidence="3">methylcrotonoyl-CoA carboxylase</fullName>
        <ecNumber evidence="3">6.4.1.4</ecNumber>
    </recommendedName>
    <alternativeName>
        <fullName evidence="5">3-methylcrotonyl-CoA carboxylase 2</fullName>
    </alternativeName>
    <alternativeName>
        <fullName evidence="4">3-methylcrotonyl-CoA:carbon dioxide ligase subunit beta</fullName>
    </alternativeName>
</protein>
<reference evidence="10" key="1">
    <citation type="journal article" date="2023" name="Commun. Biol.">
        <title>Genome analysis of Parmales, the sister group of diatoms, reveals the evolutionary specialization of diatoms from phago-mixotrophs to photoautotrophs.</title>
        <authorList>
            <person name="Ban H."/>
            <person name="Sato S."/>
            <person name="Yoshikawa S."/>
            <person name="Yamada K."/>
            <person name="Nakamura Y."/>
            <person name="Ichinomiya M."/>
            <person name="Sato N."/>
            <person name="Blanc-Mathieu R."/>
            <person name="Endo H."/>
            <person name="Kuwata A."/>
            <person name="Ogata H."/>
        </authorList>
    </citation>
    <scope>NUCLEOTIDE SEQUENCE [LARGE SCALE GENOMIC DNA]</scope>
    <source>
        <strain evidence="10">NIES 3699</strain>
    </source>
</reference>
<dbReference type="InterPro" id="IPR011763">
    <property type="entry name" value="COA_CT_C"/>
</dbReference>
<dbReference type="AlphaFoldDB" id="A0A9W7EPA4"/>
<dbReference type="PANTHER" id="PTHR22855">
    <property type="entry name" value="ACETYL, PROPIONYL, PYRUVATE, AND GLUTACONYL CARBOXYLASE-RELATED"/>
    <property type="match status" value="1"/>
</dbReference>
<evidence type="ECO:0000256" key="6">
    <source>
        <dbReference type="ARBA" id="ARBA00052347"/>
    </source>
</evidence>
<gene>
    <name evidence="9" type="ORF">TrVE_jg5132</name>
</gene>
<accession>A0A9W7EPA4</accession>
<evidence type="ECO:0000259" key="7">
    <source>
        <dbReference type="PROSITE" id="PS50980"/>
    </source>
</evidence>